<sequence>MNTVSSTDNNAYSVTKASSLETIYLAKRKRYTKTTLISLAVLMVPITILAFLQNIIIREVINLTVLLMLLFSLYVVSTSQATKVWPTHLALFFLHVIATSGTITNGGLLSYAVSSLPVLPLITGILLGRRAALYSCLYAVLLVLALGGLLFFGIAPENLTPEQNRTVLATFILLICVLAAYSTFAALSEATQQAEQQVRDYITTMEHEIQQRKQAEENLLKANSARSQFLSTISHELRTPLNGVIGFNQLLKKQTLDDKARNIAQRMGDASQVLLDKINRLLEFTDLSSGDHSCEPKPFALNELVHWLEGNVPEYYREHNNQLSFEFTAVEDCIVVSDMAKIGNILLALIDNALKFCNNGTIRVLAEVSNEHNQTAVLNFKVVDTGPGIDEEHFDDLFTACTQADMSTRRSYEGIGLGLAISLQYAALLDGTIEAKNDPSGGCTFILTVPARLYSPPSCN</sequence>
<feature type="transmembrane region" description="Helical" evidence="7">
    <location>
        <begin position="167"/>
        <end position="187"/>
    </location>
</feature>
<keyword evidence="10" id="KW-1185">Reference proteome</keyword>
<name>A0A1Y0I483_9GAMM</name>
<protein>
    <recommendedName>
        <fullName evidence="2">histidine kinase</fullName>
        <ecNumber evidence="2">2.7.13.3</ecNumber>
    </recommendedName>
</protein>
<evidence type="ECO:0000259" key="8">
    <source>
        <dbReference type="PROSITE" id="PS50109"/>
    </source>
</evidence>
<dbReference type="Pfam" id="PF00512">
    <property type="entry name" value="HisKA"/>
    <property type="match status" value="1"/>
</dbReference>
<dbReference type="InterPro" id="IPR036890">
    <property type="entry name" value="HATPase_C_sf"/>
</dbReference>
<dbReference type="Proteomes" id="UP000196027">
    <property type="component" value="Chromosome"/>
</dbReference>
<feature type="transmembrane region" description="Helical" evidence="7">
    <location>
        <begin position="132"/>
        <end position="155"/>
    </location>
</feature>
<evidence type="ECO:0000256" key="7">
    <source>
        <dbReference type="SAM" id="Phobius"/>
    </source>
</evidence>
<dbReference type="OrthoDB" id="9797243at2"/>
<dbReference type="SMART" id="SM00388">
    <property type="entry name" value="HisKA"/>
    <property type="match status" value="1"/>
</dbReference>
<reference evidence="9 10" key="1">
    <citation type="submission" date="2017-05" db="EMBL/GenBank/DDBJ databases">
        <title>Genomic insights into alkan degradation activity of Oleiphilus messinensis.</title>
        <authorList>
            <person name="Kozyavkin S.A."/>
            <person name="Slesarev A.I."/>
            <person name="Golyshin P.N."/>
            <person name="Korzhenkov A."/>
            <person name="Golyshina O.N."/>
            <person name="Toshchakov S.V."/>
        </authorList>
    </citation>
    <scope>NUCLEOTIDE SEQUENCE [LARGE SCALE GENOMIC DNA]</scope>
    <source>
        <strain evidence="9 10">ME102</strain>
    </source>
</reference>
<dbReference type="AlphaFoldDB" id="A0A1Y0I483"/>
<dbReference type="SUPFAM" id="SSF47384">
    <property type="entry name" value="Homodimeric domain of signal transducing histidine kinase"/>
    <property type="match status" value="1"/>
</dbReference>
<evidence type="ECO:0000256" key="6">
    <source>
        <dbReference type="SAM" id="Coils"/>
    </source>
</evidence>
<dbReference type="CDD" id="cd00082">
    <property type="entry name" value="HisKA"/>
    <property type="match status" value="1"/>
</dbReference>
<dbReference type="KEGG" id="ome:OLMES_0229"/>
<dbReference type="InterPro" id="IPR004358">
    <property type="entry name" value="Sig_transdc_His_kin-like_C"/>
</dbReference>
<dbReference type="SUPFAM" id="SSF55874">
    <property type="entry name" value="ATPase domain of HSP90 chaperone/DNA topoisomerase II/histidine kinase"/>
    <property type="match status" value="1"/>
</dbReference>
<dbReference type="EMBL" id="CP021425">
    <property type="protein sequence ID" value="ARU54335.1"/>
    <property type="molecule type" value="Genomic_DNA"/>
</dbReference>
<dbReference type="EC" id="2.7.13.3" evidence="2"/>
<keyword evidence="7" id="KW-0472">Membrane</keyword>
<dbReference type="PANTHER" id="PTHR43047">
    <property type="entry name" value="TWO-COMPONENT HISTIDINE PROTEIN KINASE"/>
    <property type="match status" value="1"/>
</dbReference>
<keyword evidence="6" id="KW-0175">Coiled coil</keyword>
<evidence type="ECO:0000313" key="10">
    <source>
        <dbReference type="Proteomes" id="UP000196027"/>
    </source>
</evidence>
<dbReference type="SMART" id="SM00387">
    <property type="entry name" value="HATPase_c"/>
    <property type="match status" value="1"/>
</dbReference>
<keyword evidence="5" id="KW-0418">Kinase</keyword>
<feature type="transmembrane region" description="Helical" evidence="7">
    <location>
        <begin position="89"/>
        <end position="112"/>
    </location>
</feature>
<dbReference type="Gene3D" id="1.10.287.130">
    <property type="match status" value="1"/>
</dbReference>
<evidence type="ECO:0000256" key="5">
    <source>
        <dbReference type="ARBA" id="ARBA00022777"/>
    </source>
</evidence>
<dbReference type="PROSITE" id="PS50109">
    <property type="entry name" value="HIS_KIN"/>
    <property type="match status" value="1"/>
</dbReference>
<dbReference type="InterPro" id="IPR003594">
    <property type="entry name" value="HATPase_dom"/>
</dbReference>
<keyword evidence="4" id="KW-0808">Transferase</keyword>
<dbReference type="InterPro" id="IPR036097">
    <property type="entry name" value="HisK_dim/P_sf"/>
</dbReference>
<feature type="transmembrane region" description="Helical" evidence="7">
    <location>
        <begin position="60"/>
        <end position="77"/>
    </location>
</feature>
<keyword evidence="7" id="KW-1133">Transmembrane helix</keyword>
<dbReference type="RefSeq" id="WP_087459551.1">
    <property type="nucleotide sequence ID" value="NZ_CP021425.1"/>
</dbReference>
<feature type="domain" description="Histidine kinase" evidence="8">
    <location>
        <begin position="232"/>
        <end position="453"/>
    </location>
</feature>
<dbReference type="GO" id="GO:0000155">
    <property type="term" value="F:phosphorelay sensor kinase activity"/>
    <property type="evidence" value="ECO:0007669"/>
    <property type="project" value="InterPro"/>
</dbReference>
<dbReference type="Pfam" id="PF02518">
    <property type="entry name" value="HATPase_c"/>
    <property type="match status" value="1"/>
</dbReference>
<dbReference type="PRINTS" id="PR00344">
    <property type="entry name" value="BCTRLSENSOR"/>
</dbReference>
<keyword evidence="3" id="KW-0597">Phosphoprotein</keyword>
<evidence type="ECO:0000256" key="3">
    <source>
        <dbReference type="ARBA" id="ARBA00022553"/>
    </source>
</evidence>
<comment type="catalytic activity">
    <reaction evidence="1">
        <text>ATP + protein L-histidine = ADP + protein N-phospho-L-histidine.</text>
        <dbReference type="EC" id="2.7.13.3"/>
    </reaction>
</comment>
<dbReference type="InterPro" id="IPR003661">
    <property type="entry name" value="HisK_dim/P_dom"/>
</dbReference>
<proteinExistence type="predicted"/>
<dbReference type="InterPro" id="IPR005467">
    <property type="entry name" value="His_kinase_dom"/>
</dbReference>
<evidence type="ECO:0000256" key="1">
    <source>
        <dbReference type="ARBA" id="ARBA00000085"/>
    </source>
</evidence>
<dbReference type="GO" id="GO:0009927">
    <property type="term" value="F:histidine phosphotransfer kinase activity"/>
    <property type="evidence" value="ECO:0007669"/>
    <property type="project" value="TreeGrafter"/>
</dbReference>
<accession>A0A1Y0I483</accession>
<dbReference type="Gene3D" id="3.30.565.10">
    <property type="entry name" value="Histidine kinase-like ATPase, C-terminal domain"/>
    <property type="match status" value="1"/>
</dbReference>
<evidence type="ECO:0000256" key="2">
    <source>
        <dbReference type="ARBA" id="ARBA00012438"/>
    </source>
</evidence>
<feature type="coiled-coil region" evidence="6">
    <location>
        <begin position="198"/>
        <end position="225"/>
    </location>
</feature>
<keyword evidence="7" id="KW-0812">Transmembrane</keyword>
<feature type="transmembrane region" description="Helical" evidence="7">
    <location>
        <begin position="36"/>
        <end position="54"/>
    </location>
</feature>
<organism evidence="9 10">
    <name type="scientific">Oleiphilus messinensis</name>
    <dbReference type="NCBI Taxonomy" id="141451"/>
    <lineage>
        <taxon>Bacteria</taxon>
        <taxon>Pseudomonadati</taxon>
        <taxon>Pseudomonadota</taxon>
        <taxon>Gammaproteobacteria</taxon>
        <taxon>Oceanospirillales</taxon>
        <taxon>Oleiphilaceae</taxon>
        <taxon>Oleiphilus</taxon>
    </lineage>
</organism>
<gene>
    <name evidence="9" type="ORF">OLMES_0229</name>
</gene>
<evidence type="ECO:0000256" key="4">
    <source>
        <dbReference type="ARBA" id="ARBA00022679"/>
    </source>
</evidence>
<dbReference type="GO" id="GO:0005886">
    <property type="term" value="C:plasma membrane"/>
    <property type="evidence" value="ECO:0007669"/>
    <property type="project" value="TreeGrafter"/>
</dbReference>
<dbReference type="PANTHER" id="PTHR43047:SF72">
    <property type="entry name" value="OSMOSENSING HISTIDINE PROTEIN KINASE SLN1"/>
    <property type="match status" value="1"/>
</dbReference>
<evidence type="ECO:0000313" key="9">
    <source>
        <dbReference type="EMBL" id="ARU54335.1"/>
    </source>
</evidence>